<dbReference type="HAMAP" id="MF_01925">
    <property type="entry name" value="P5C_reductase"/>
    <property type="match status" value="1"/>
</dbReference>
<dbReference type="InterPro" id="IPR053790">
    <property type="entry name" value="P5CR-like_CS"/>
</dbReference>
<dbReference type="EMBL" id="MEUF01000027">
    <property type="protein sequence ID" value="OGC35471.1"/>
    <property type="molecule type" value="Genomic_DNA"/>
</dbReference>
<feature type="binding site" evidence="7">
    <location>
        <position position="50"/>
    </location>
    <ligand>
        <name>NADPH</name>
        <dbReference type="ChEBI" id="CHEBI:57783"/>
    </ligand>
</feature>
<dbReference type="Pfam" id="PF03807">
    <property type="entry name" value="F420_oxidored"/>
    <property type="match status" value="1"/>
</dbReference>
<keyword evidence="2 5" id="KW-0521">NADP</keyword>
<dbReference type="PROSITE" id="PS00521">
    <property type="entry name" value="P5CR"/>
    <property type="match status" value="1"/>
</dbReference>
<comment type="catalytic activity">
    <reaction evidence="5">
        <text>L-proline + NAD(+) = (S)-1-pyrroline-5-carboxylate + NADH + 2 H(+)</text>
        <dbReference type="Rhea" id="RHEA:14105"/>
        <dbReference type="ChEBI" id="CHEBI:15378"/>
        <dbReference type="ChEBI" id="CHEBI:17388"/>
        <dbReference type="ChEBI" id="CHEBI:57540"/>
        <dbReference type="ChEBI" id="CHEBI:57945"/>
        <dbReference type="ChEBI" id="CHEBI:60039"/>
        <dbReference type="EC" id="1.5.1.2"/>
    </reaction>
</comment>
<keyword evidence="5" id="KW-0963">Cytoplasm</keyword>
<evidence type="ECO:0000256" key="4">
    <source>
        <dbReference type="ARBA" id="ARBA00058118"/>
    </source>
</evidence>
<evidence type="ECO:0000313" key="12">
    <source>
        <dbReference type="Proteomes" id="UP000178951"/>
    </source>
</evidence>
<evidence type="ECO:0000313" key="11">
    <source>
        <dbReference type="EMBL" id="OGC35471.1"/>
    </source>
</evidence>
<evidence type="ECO:0000256" key="6">
    <source>
        <dbReference type="NCBIfam" id="TIGR00112"/>
    </source>
</evidence>
<sequence>MKIAFIGAGRMAEALISRLPKNFQVIAADVDQKRLSTLVRKYGLRAVAGNQAAFSAGDVVILAVKPQQMAAVAAELKTADFRRRPKIIVSIAAGVPLRWLGKQLPGQLIVRAMPNNPCLVGAGITALAKGKRVAPGQLNVVNKIFKAVGEVVELPEKMLDAVTGLSGSGPAYVYWMIEGLVAGGVAAGLPQQLAKKLAVETVIGAAVTAKQTAHSLTDLRMMVASPGGTTVEGLLVMEKYQTAQGLAAAVKAAAQKAAAISSRFK</sequence>
<evidence type="ECO:0000256" key="1">
    <source>
        <dbReference type="ARBA" id="ARBA00005525"/>
    </source>
</evidence>
<comment type="similarity">
    <text evidence="1 5 8">Belongs to the pyrroline-5-carboxylate reductase family.</text>
</comment>
<dbReference type="GO" id="GO:0005737">
    <property type="term" value="C:cytoplasm"/>
    <property type="evidence" value="ECO:0007669"/>
    <property type="project" value="UniProtKB-SubCell"/>
</dbReference>
<dbReference type="AlphaFoldDB" id="A0A1F4TS05"/>
<dbReference type="InterPro" id="IPR000304">
    <property type="entry name" value="Pyrroline-COOH_reductase"/>
</dbReference>
<comment type="subcellular location">
    <subcellularLocation>
        <location evidence="5">Cytoplasm</location>
    </subcellularLocation>
</comment>
<evidence type="ECO:0000256" key="8">
    <source>
        <dbReference type="RuleBase" id="RU003903"/>
    </source>
</evidence>
<accession>A0A1F4TS05</accession>
<evidence type="ECO:0000259" key="9">
    <source>
        <dbReference type="Pfam" id="PF03807"/>
    </source>
</evidence>
<evidence type="ECO:0000259" key="10">
    <source>
        <dbReference type="Pfam" id="PF14748"/>
    </source>
</evidence>
<comment type="catalytic activity">
    <reaction evidence="5 8">
        <text>L-proline + NADP(+) = (S)-1-pyrroline-5-carboxylate + NADPH + 2 H(+)</text>
        <dbReference type="Rhea" id="RHEA:14109"/>
        <dbReference type="ChEBI" id="CHEBI:15378"/>
        <dbReference type="ChEBI" id="CHEBI:17388"/>
        <dbReference type="ChEBI" id="CHEBI:57783"/>
        <dbReference type="ChEBI" id="CHEBI:58349"/>
        <dbReference type="ChEBI" id="CHEBI:60039"/>
        <dbReference type="EC" id="1.5.1.2"/>
    </reaction>
</comment>
<dbReference type="Gene3D" id="3.40.50.720">
    <property type="entry name" value="NAD(P)-binding Rossmann-like Domain"/>
    <property type="match status" value="1"/>
</dbReference>
<feature type="domain" description="Pyrroline-5-carboxylate reductase catalytic N-terminal" evidence="9">
    <location>
        <begin position="2"/>
        <end position="94"/>
    </location>
</feature>
<dbReference type="SUPFAM" id="SSF48179">
    <property type="entry name" value="6-phosphogluconate dehydrogenase C-terminal domain-like"/>
    <property type="match status" value="1"/>
</dbReference>
<comment type="pathway">
    <text evidence="5 8">Amino-acid biosynthesis; L-proline biosynthesis; L-proline from L-glutamate 5-semialdehyde: step 1/1.</text>
</comment>
<dbReference type="InterPro" id="IPR029036">
    <property type="entry name" value="P5CR_dimer"/>
</dbReference>
<keyword evidence="3 5" id="KW-0560">Oxidoreductase</keyword>
<dbReference type="InterPro" id="IPR008927">
    <property type="entry name" value="6-PGluconate_DH-like_C_sf"/>
</dbReference>
<dbReference type="GO" id="GO:0055129">
    <property type="term" value="P:L-proline biosynthetic process"/>
    <property type="evidence" value="ECO:0007669"/>
    <property type="project" value="UniProtKB-UniRule"/>
</dbReference>
<dbReference type="UniPathway" id="UPA00098">
    <property type="reaction ID" value="UER00361"/>
</dbReference>
<dbReference type="Gene3D" id="1.10.3730.10">
    <property type="entry name" value="ProC C-terminal domain-like"/>
    <property type="match status" value="1"/>
</dbReference>
<comment type="function">
    <text evidence="4 5">Catalyzes the reduction of 1-pyrroline-5-carboxylate (PCA) to L-proline.</text>
</comment>
<dbReference type="NCBIfam" id="TIGR00112">
    <property type="entry name" value="proC"/>
    <property type="match status" value="1"/>
</dbReference>
<comment type="caution">
    <text evidence="11">The sequence shown here is derived from an EMBL/GenBank/DDBJ whole genome shotgun (WGS) entry which is preliminary data.</text>
</comment>
<gene>
    <name evidence="5" type="primary">proC</name>
    <name evidence="11" type="ORF">A2311_04720</name>
</gene>
<dbReference type="PANTHER" id="PTHR11645:SF0">
    <property type="entry name" value="PYRROLINE-5-CARBOXYLATE REDUCTASE 3"/>
    <property type="match status" value="1"/>
</dbReference>
<evidence type="ECO:0000256" key="2">
    <source>
        <dbReference type="ARBA" id="ARBA00022857"/>
    </source>
</evidence>
<dbReference type="PANTHER" id="PTHR11645">
    <property type="entry name" value="PYRROLINE-5-CARBOXYLATE REDUCTASE"/>
    <property type="match status" value="1"/>
</dbReference>
<dbReference type="PIRSF" id="PIRSF000193">
    <property type="entry name" value="Pyrrol-5-carb_rd"/>
    <property type="match status" value="1"/>
</dbReference>
<evidence type="ECO:0000256" key="7">
    <source>
        <dbReference type="PIRSR" id="PIRSR000193-1"/>
    </source>
</evidence>
<dbReference type="Pfam" id="PF14748">
    <property type="entry name" value="P5CR_dimer"/>
    <property type="match status" value="1"/>
</dbReference>
<dbReference type="STRING" id="1802583.A2311_04720"/>
<feature type="binding site" evidence="7">
    <location>
        <begin position="63"/>
        <end position="66"/>
    </location>
    <ligand>
        <name>NADP(+)</name>
        <dbReference type="ChEBI" id="CHEBI:58349"/>
    </ligand>
</feature>
<evidence type="ECO:0000256" key="5">
    <source>
        <dbReference type="HAMAP-Rule" id="MF_01925"/>
    </source>
</evidence>
<keyword evidence="5 8" id="KW-0028">Amino-acid biosynthesis</keyword>
<dbReference type="InterPro" id="IPR036291">
    <property type="entry name" value="NAD(P)-bd_dom_sf"/>
</dbReference>
<dbReference type="InterPro" id="IPR028939">
    <property type="entry name" value="P5C_Rdtase_cat_N"/>
</dbReference>
<keyword evidence="5 8" id="KW-0641">Proline biosynthesis</keyword>
<evidence type="ECO:0000256" key="3">
    <source>
        <dbReference type="ARBA" id="ARBA00023002"/>
    </source>
</evidence>
<dbReference type="SUPFAM" id="SSF51735">
    <property type="entry name" value="NAD(P)-binding Rossmann-fold domains"/>
    <property type="match status" value="1"/>
</dbReference>
<name>A0A1F4TS05_UNCSA</name>
<organism evidence="11 12">
    <name type="scientific">candidate division WOR-1 bacterium RIFOXYB2_FULL_48_7</name>
    <dbReference type="NCBI Taxonomy" id="1802583"/>
    <lineage>
        <taxon>Bacteria</taxon>
        <taxon>Bacillati</taxon>
        <taxon>Saganbacteria</taxon>
    </lineage>
</organism>
<feature type="binding site" evidence="7">
    <location>
        <begin position="6"/>
        <end position="11"/>
    </location>
    <ligand>
        <name>NADP(+)</name>
        <dbReference type="ChEBI" id="CHEBI:58349"/>
    </ligand>
</feature>
<dbReference type="GO" id="GO:0004735">
    <property type="term" value="F:pyrroline-5-carboxylate reductase activity"/>
    <property type="evidence" value="ECO:0007669"/>
    <property type="project" value="UniProtKB-UniRule"/>
</dbReference>
<proteinExistence type="inferred from homology"/>
<dbReference type="EC" id="1.5.1.2" evidence="5 6"/>
<feature type="domain" description="Pyrroline-5-carboxylate reductase dimerisation" evidence="10">
    <location>
        <begin position="156"/>
        <end position="258"/>
    </location>
</feature>
<dbReference type="Proteomes" id="UP000178951">
    <property type="component" value="Unassembled WGS sequence"/>
</dbReference>
<reference evidence="11 12" key="1">
    <citation type="journal article" date="2016" name="Nat. Commun.">
        <title>Thousands of microbial genomes shed light on interconnected biogeochemical processes in an aquifer system.</title>
        <authorList>
            <person name="Anantharaman K."/>
            <person name="Brown C.T."/>
            <person name="Hug L.A."/>
            <person name="Sharon I."/>
            <person name="Castelle C.J."/>
            <person name="Probst A.J."/>
            <person name="Thomas B.C."/>
            <person name="Singh A."/>
            <person name="Wilkins M.J."/>
            <person name="Karaoz U."/>
            <person name="Brodie E.L."/>
            <person name="Williams K.H."/>
            <person name="Hubbard S.S."/>
            <person name="Banfield J.F."/>
        </authorList>
    </citation>
    <scope>NUCLEOTIDE SEQUENCE [LARGE SCALE GENOMIC DNA]</scope>
</reference>
<protein>
    <recommendedName>
        <fullName evidence="5 6">Pyrroline-5-carboxylate reductase</fullName>
        <shortName evidence="5">P5C reductase</shortName>
        <shortName evidence="5">P5CR</shortName>
        <ecNumber evidence="5 6">1.5.1.2</ecNumber>
    </recommendedName>
    <alternativeName>
        <fullName evidence="5">PCA reductase</fullName>
    </alternativeName>
</protein>
<dbReference type="FunFam" id="1.10.3730.10:FF:000001">
    <property type="entry name" value="Pyrroline-5-carboxylate reductase"/>
    <property type="match status" value="1"/>
</dbReference>